<dbReference type="Proteomes" id="UP000532437">
    <property type="component" value="Unassembled WGS sequence"/>
</dbReference>
<dbReference type="GO" id="GO:0008270">
    <property type="term" value="F:zinc ion binding"/>
    <property type="evidence" value="ECO:0007669"/>
    <property type="project" value="UniProtKB-KW"/>
</dbReference>
<dbReference type="PANTHER" id="PTHR23226">
    <property type="entry name" value="ZINC FINGER AND SCAN DOMAIN-CONTAINING"/>
    <property type="match status" value="1"/>
</dbReference>
<gene>
    <name evidence="9" type="primary">Mzf1</name>
    <name evidence="9" type="ORF">ERYMCC_R15157</name>
</gene>
<reference evidence="9 10" key="1">
    <citation type="submission" date="2019-09" db="EMBL/GenBank/DDBJ databases">
        <title>Bird 10,000 Genomes (B10K) Project - Family phase.</title>
        <authorList>
            <person name="Zhang G."/>
        </authorList>
    </citation>
    <scope>NUCLEOTIDE SEQUENCE [LARGE SCALE GENOMIC DNA]</scope>
    <source>
        <strain evidence="9">B10K-DU-002-60</strain>
        <tissue evidence="9">Muscle</tissue>
    </source>
</reference>
<dbReference type="EMBL" id="VZRG01001260">
    <property type="protein sequence ID" value="NWT55912.1"/>
    <property type="molecule type" value="Genomic_DNA"/>
</dbReference>
<keyword evidence="3" id="KW-0677">Repeat</keyword>
<keyword evidence="6" id="KW-0539">Nucleus</keyword>
<comment type="caution">
    <text evidence="9">The sequence shown here is derived from an EMBL/GenBank/DDBJ whole genome shotgun (WGS) entry which is preliminary data.</text>
</comment>
<dbReference type="InterPro" id="IPR013087">
    <property type="entry name" value="Znf_C2H2_type"/>
</dbReference>
<feature type="non-terminal residue" evidence="9">
    <location>
        <position position="55"/>
    </location>
</feature>
<evidence type="ECO:0000256" key="7">
    <source>
        <dbReference type="PROSITE-ProRule" id="PRU00042"/>
    </source>
</evidence>
<evidence type="ECO:0000259" key="8">
    <source>
        <dbReference type="PROSITE" id="PS50157"/>
    </source>
</evidence>
<keyword evidence="5" id="KW-0862">Zinc</keyword>
<keyword evidence="10" id="KW-1185">Reference proteome</keyword>
<evidence type="ECO:0000256" key="3">
    <source>
        <dbReference type="ARBA" id="ARBA00022737"/>
    </source>
</evidence>
<comment type="subcellular location">
    <subcellularLocation>
        <location evidence="1">Nucleus</location>
    </subcellularLocation>
</comment>
<dbReference type="PROSITE" id="PS50157">
    <property type="entry name" value="ZINC_FINGER_C2H2_2"/>
    <property type="match status" value="1"/>
</dbReference>
<evidence type="ECO:0000256" key="2">
    <source>
        <dbReference type="ARBA" id="ARBA00022723"/>
    </source>
</evidence>
<name>A0A7K5PLF6_9CORV</name>
<dbReference type="PROSITE" id="PS00028">
    <property type="entry name" value="ZINC_FINGER_C2H2_1"/>
    <property type="match status" value="1"/>
</dbReference>
<feature type="domain" description="C2H2-type" evidence="8">
    <location>
        <begin position="17"/>
        <end position="44"/>
    </location>
</feature>
<evidence type="ECO:0000313" key="10">
    <source>
        <dbReference type="Proteomes" id="UP000532437"/>
    </source>
</evidence>
<dbReference type="GO" id="GO:0005634">
    <property type="term" value="C:nucleus"/>
    <property type="evidence" value="ECO:0007669"/>
    <property type="project" value="UniProtKB-SubCell"/>
</dbReference>
<organism evidence="9 10">
    <name type="scientific">Erythrocercus mccallii</name>
    <dbReference type="NCBI Taxonomy" id="107208"/>
    <lineage>
        <taxon>Eukaryota</taxon>
        <taxon>Metazoa</taxon>
        <taxon>Chordata</taxon>
        <taxon>Craniata</taxon>
        <taxon>Vertebrata</taxon>
        <taxon>Euteleostomi</taxon>
        <taxon>Archelosauria</taxon>
        <taxon>Archosauria</taxon>
        <taxon>Dinosauria</taxon>
        <taxon>Saurischia</taxon>
        <taxon>Theropoda</taxon>
        <taxon>Coelurosauria</taxon>
        <taxon>Aves</taxon>
        <taxon>Neognathae</taxon>
        <taxon>Neoaves</taxon>
        <taxon>Telluraves</taxon>
        <taxon>Australaves</taxon>
        <taxon>Passeriformes</taxon>
        <taxon>Corvoidea</taxon>
        <taxon>Dicruridae</taxon>
        <taxon>Erythrocercus</taxon>
    </lineage>
</organism>
<dbReference type="GO" id="GO:0000978">
    <property type="term" value="F:RNA polymerase II cis-regulatory region sequence-specific DNA binding"/>
    <property type="evidence" value="ECO:0007669"/>
    <property type="project" value="TreeGrafter"/>
</dbReference>
<protein>
    <submittedName>
        <fullName evidence="9">MZF1 protein</fullName>
    </submittedName>
</protein>
<dbReference type="Pfam" id="PF00096">
    <property type="entry name" value="zf-C2H2"/>
    <property type="match status" value="1"/>
</dbReference>
<proteinExistence type="predicted"/>
<dbReference type="Gene3D" id="3.30.160.60">
    <property type="entry name" value="Classic Zinc Finger"/>
    <property type="match status" value="2"/>
</dbReference>
<dbReference type="FunFam" id="3.30.160.60:FF:000100">
    <property type="entry name" value="Zinc finger 45-like"/>
    <property type="match status" value="1"/>
</dbReference>
<dbReference type="InterPro" id="IPR036236">
    <property type="entry name" value="Znf_C2H2_sf"/>
</dbReference>
<keyword evidence="2" id="KW-0479">Metal-binding</keyword>
<evidence type="ECO:0000256" key="4">
    <source>
        <dbReference type="ARBA" id="ARBA00022771"/>
    </source>
</evidence>
<accession>A0A7K5PLF6</accession>
<evidence type="ECO:0000256" key="5">
    <source>
        <dbReference type="ARBA" id="ARBA00022833"/>
    </source>
</evidence>
<dbReference type="PANTHER" id="PTHR23226:SF416">
    <property type="entry name" value="FI01424P"/>
    <property type="match status" value="1"/>
</dbReference>
<sequence length="55" mass="6562">STQLLEHQHIHTEERPFRCPDCRKGFKHKPNLTTHRCVHTRERPHECPQCGKSFS</sequence>
<dbReference type="AlphaFoldDB" id="A0A7K5PLF6"/>
<evidence type="ECO:0000313" key="9">
    <source>
        <dbReference type="EMBL" id="NWT55912.1"/>
    </source>
</evidence>
<dbReference type="FunFam" id="3.30.160.60:FF:002343">
    <property type="entry name" value="Zinc finger protein 33A"/>
    <property type="match status" value="1"/>
</dbReference>
<feature type="non-terminal residue" evidence="9">
    <location>
        <position position="1"/>
    </location>
</feature>
<evidence type="ECO:0000256" key="1">
    <source>
        <dbReference type="ARBA" id="ARBA00004123"/>
    </source>
</evidence>
<evidence type="ECO:0000256" key="6">
    <source>
        <dbReference type="ARBA" id="ARBA00023242"/>
    </source>
</evidence>
<dbReference type="SUPFAM" id="SSF57667">
    <property type="entry name" value="beta-beta-alpha zinc fingers"/>
    <property type="match status" value="1"/>
</dbReference>
<dbReference type="GO" id="GO:0000981">
    <property type="term" value="F:DNA-binding transcription factor activity, RNA polymerase II-specific"/>
    <property type="evidence" value="ECO:0007669"/>
    <property type="project" value="TreeGrafter"/>
</dbReference>
<keyword evidence="4 7" id="KW-0863">Zinc-finger</keyword>